<comment type="caution">
    <text evidence="1">The sequence shown here is derived from an EMBL/GenBank/DDBJ whole genome shotgun (WGS) entry which is preliminary data.</text>
</comment>
<sequence>MGVAPTVNSSGSEADPQKDVGIEERKRKRMESNRESARRSRLRKQKQLDDLLGQVSHLECANKQLVDTIDAVQRKYSVVEADNSILRVQIAELTGRLQSLNSVLEVVEEVSGIPLDIPEVPDMGMRPWQQPCPVQLIATAAVEPFWC</sequence>
<reference evidence="2" key="1">
    <citation type="journal article" date="2023" name="Front. Plant Sci.">
        <title>Chromosomal-level genome assembly of Melastoma candidum provides insights into trichome evolution.</title>
        <authorList>
            <person name="Zhong Y."/>
            <person name="Wu W."/>
            <person name="Sun C."/>
            <person name="Zou P."/>
            <person name="Liu Y."/>
            <person name="Dai S."/>
            <person name="Zhou R."/>
        </authorList>
    </citation>
    <scope>NUCLEOTIDE SEQUENCE [LARGE SCALE GENOMIC DNA]</scope>
</reference>
<accession>A0ACB9P165</accession>
<organism evidence="1 2">
    <name type="scientific">Melastoma candidum</name>
    <dbReference type="NCBI Taxonomy" id="119954"/>
    <lineage>
        <taxon>Eukaryota</taxon>
        <taxon>Viridiplantae</taxon>
        <taxon>Streptophyta</taxon>
        <taxon>Embryophyta</taxon>
        <taxon>Tracheophyta</taxon>
        <taxon>Spermatophyta</taxon>
        <taxon>Magnoliopsida</taxon>
        <taxon>eudicotyledons</taxon>
        <taxon>Gunneridae</taxon>
        <taxon>Pentapetalae</taxon>
        <taxon>rosids</taxon>
        <taxon>malvids</taxon>
        <taxon>Myrtales</taxon>
        <taxon>Melastomataceae</taxon>
        <taxon>Melastomatoideae</taxon>
        <taxon>Melastomateae</taxon>
        <taxon>Melastoma</taxon>
    </lineage>
</organism>
<keyword evidence="2" id="KW-1185">Reference proteome</keyword>
<gene>
    <name evidence="1" type="ORF">MLD38_026353</name>
</gene>
<protein>
    <submittedName>
        <fullName evidence="1">Uncharacterized protein</fullName>
    </submittedName>
</protein>
<name>A0ACB9P165_9MYRT</name>
<evidence type="ECO:0000313" key="1">
    <source>
        <dbReference type="EMBL" id="KAI4341657.1"/>
    </source>
</evidence>
<proteinExistence type="predicted"/>
<dbReference type="EMBL" id="CM042886">
    <property type="protein sequence ID" value="KAI4341657.1"/>
    <property type="molecule type" value="Genomic_DNA"/>
</dbReference>
<dbReference type="Proteomes" id="UP001057402">
    <property type="component" value="Chromosome 7"/>
</dbReference>
<evidence type="ECO:0000313" key="2">
    <source>
        <dbReference type="Proteomes" id="UP001057402"/>
    </source>
</evidence>